<reference evidence="1" key="1">
    <citation type="submission" date="2019-10" db="EMBL/GenBank/DDBJ databases">
        <authorList>
            <consortium name="DOE Joint Genome Institute"/>
            <person name="Kuo A."/>
            <person name="Miyauchi S."/>
            <person name="Kiss E."/>
            <person name="Drula E."/>
            <person name="Kohler A."/>
            <person name="Sanchez-Garcia M."/>
            <person name="Andreopoulos B."/>
            <person name="Barry K.W."/>
            <person name="Bonito G."/>
            <person name="Buee M."/>
            <person name="Carver A."/>
            <person name="Chen C."/>
            <person name="Cichocki N."/>
            <person name="Clum A."/>
            <person name="Culley D."/>
            <person name="Crous P.W."/>
            <person name="Fauchery L."/>
            <person name="Girlanda M."/>
            <person name="Hayes R."/>
            <person name="Keri Z."/>
            <person name="Labutti K."/>
            <person name="Lipzen A."/>
            <person name="Lombard V."/>
            <person name="Magnuson J."/>
            <person name="Maillard F."/>
            <person name="Morin E."/>
            <person name="Murat C."/>
            <person name="Nolan M."/>
            <person name="Ohm R."/>
            <person name="Pangilinan J."/>
            <person name="Pereira M."/>
            <person name="Perotto S."/>
            <person name="Peter M."/>
            <person name="Riley R."/>
            <person name="Sitrit Y."/>
            <person name="Stielow B."/>
            <person name="Szollosi G."/>
            <person name="Zifcakova L."/>
            <person name="Stursova M."/>
            <person name="Spatafora J.W."/>
            <person name="Tedersoo L."/>
            <person name="Vaario L.-M."/>
            <person name="Yamada A."/>
            <person name="Yan M."/>
            <person name="Wang P."/>
            <person name="Xu J."/>
            <person name="Bruns T."/>
            <person name="Baldrian P."/>
            <person name="Vilgalys R."/>
            <person name="Henrissat B."/>
            <person name="Grigoriev I.V."/>
            <person name="Hibbett D."/>
            <person name="Nagy L.G."/>
            <person name="Martin F.M."/>
        </authorList>
    </citation>
    <scope>NUCLEOTIDE SEQUENCE</scope>
    <source>
        <strain evidence="1">P2</strain>
    </source>
</reference>
<name>A0ACB6ZAG4_THEGA</name>
<protein>
    <submittedName>
        <fullName evidence="1">Uncharacterized protein</fullName>
    </submittedName>
</protein>
<accession>A0ACB6ZAG4</accession>
<dbReference type="Proteomes" id="UP000886501">
    <property type="component" value="Unassembled WGS sequence"/>
</dbReference>
<evidence type="ECO:0000313" key="1">
    <source>
        <dbReference type="EMBL" id="KAF9646492.1"/>
    </source>
</evidence>
<sequence>MPPPLGTTTEGKSGSRIALRGLSKESIRELRSRGEVSCAECRRCRVKCDRKIPCGACARKKCAYLCPNDVQAEAVDEEDQSSKPLLDKIEELQKTISDMTIRTQELESALELTRISGNLGRTTAGTIHPPEILQHSSMSNEPSTQSFFALEDDFDALIAQMQLRVVGANPAMVPKYLFRSLVACLPPRSRAVRLCELCLDFPSFFRAFSRQEMIEQIFTKVYDNPDHVTHLQRRPHLLAVIYLIFAISATFDRSISSENEVARTYFRLGAQCLNLQCLGVSDDLESVQAIGLLSQFQSVTAEKEQSDGAWLYGSMAVKLATKIGLHRDPGERFPPQVAETRRRVFWELLHQDWLGSMFLGRPASISPAEFDTKFPAQEDFPTDENGVVQKDFATWRYMVARDMAWPLLEAGSKARSMTYSEALALDLILRTADIPAKYYPTVCEMEVPTPGRRLKEWTLTCFRPLCFLLVHRSFFISALTEYPLNPMLSPYHKSLAVTLCCCSFLVRSFATYFEPWIEVFSHFWPKFTHIFGAAVILGSFAIRSPFLAPGYVLEDLELVVRLYKKAAPYAPRARTSLPFLMKLQEKAKLSIRTALSQLLANPLANASGLLEAANSLQECSPFPAPTPTSAHSVTPVMPTTNAISGAAPDPRNANIEFDFRPYLDNQYFEPSSYNNQTGIGSSADSFLPPQDFERLFSDPVKPALCPSVMANLRDMMKDYPLELLQLPSDIAEHPSCGVA</sequence>
<keyword evidence="2" id="KW-1185">Reference proteome</keyword>
<comment type="caution">
    <text evidence="1">The sequence shown here is derived from an EMBL/GenBank/DDBJ whole genome shotgun (WGS) entry which is preliminary data.</text>
</comment>
<proteinExistence type="predicted"/>
<dbReference type="EMBL" id="MU118056">
    <property type="protein sequence ID" value="KAF9646492.1"/>
    <property type="molecule type" value="Genomic_DNA"/>
</dbReference>
<organism evidence="1 2">
    <name type="scientific">Thelephora ganbajun</name>
    <name type="common">Ganba fungus</name>
    <dbReference type="NCBI Taxonomy" id="370292"/>
    <lineage>
        <taxon>Eukaryota</taxon>
        <taxon>Fungi</taxon>
        <taxon>Dikarya</taxon>
        <taxon>Basidiomycota</taxon>
        <taxon>Agaricomycotina</taxon>
        <taxon>Agaricomycetes</taxon>
        <taxon>Thelephorales</taxon>
        <taxon>Thelephoraceae</taxon>
        <taxon>Thelephora</taxon>
    </lineage>
</organism>
<gene>
    <name evidence="1" type="ORF">BDM02DRAFT_3270921</name>
</gene>
<evidence type="ECO:0000313" key="2">
    <source>
        <dbReference type="Proteomes" id="UP000886501"/>
    </source>
</evidence>
<reference evidence="1" key="2">
    <citation type="journal article" date="2020" name="Nat. Commun.">
        <title>Large-scale genome sequencing of mycorrhizal fungi provides insights into the early evolution of symbiotic traits.</title>
        <authorList>
            <person name="Miyauchi S."/>
            <person name="Kiss E."/>
            <person name="Kuo A."/>
            <person name="Drula E."/>
            <person name="Kohler A."/>
            <person name="Sanchez-Garcia M."/>
            <person name="Morin E."/>
            <person name="Andreopoulos B."/>
            <person name="Barry K.W."/>
            <person name="Bonito G."/>
            <person name="Buee M."/>
            <person name="Carver A."/>
            <person name="Chen C."/>
            <person name="Cichocki N."/>
            <person name="Clum A."/>
            <person name="Culley D."/>
            <person name="Crous P.W."/>
            <person name="Fauchery L."/>
            <person name="Girlanda M."/>
            <person name="Hayes R.D."/>
            <person name="Keri Z."/>
            <person name="LaButti K."/>
            <person name="Lipzen A."/>
            <person name="Lombard V."/>
            <person name="Magnuson J."/>
            <person name="Maillard F."/>
            <person name="Murat C."/>
            <person name="Nolan M."/>
            <person name="Ohm R.A."/>
            <person name="Pangilinan J."/>
            <person name="Pereira M.F."/>
            <person name="Perotto S."/>
            <person name="Peter M."/>
            <person name="Pfister S."/>
            <person name="Riley R."/>
            <person name="Sitrit Y."/>
            <person name="Stielow J.B."/>
            <person name="Szollosi G."/>
            <person name="Zifcakova L."/>
            <person name="Stursova M."/>
            <person name="Spatafora J.W."/>
            <person name="Tedersoo L."/>
            <person name="Vaario L.M."/>
            <person name="Yamada A."/>
            <person name="Yan M."/>
            <person name="Wang P."/>
            <person name="Xu J."/>
            <person name="Bruns T."/>
            <person name="Baldrian P."/>
            <person name="Vilgalys R."/>
            <person name="Dunand C."/>
            <person name="Henrissat B."/>
            <person name="Grigoriev I.V."/>
            <person name="Hibbett D."/>
            <person name="Nagy L.G."/>
            <person name="Martin F.M."/>
        </authorList>
    </citation>
    <scope>NUCLEOTIDE SEQUENCE</scope>
    <source>
        <strain evidence="1">P2</strain>
    </source>
</reference>